<feature type="domain" description="Rad21/Rec8-like protein C-terminal eukaryotic" evidence="1">
    <location>
        <begin position="12"/>
        <end position="65"/>
    </location>
</feature>
<dbReference type="GO" id="GO:0003682">
    <property type="term" value="F:chromatin binding"/>
    <property type="evidence" value="ECO:0007669"/>
    <property type="project" value="TreeGrafter"/>
</dbReference>
<reference evidence="2" key="1">
    <citation type="submission" date="2025-08" db="UniProtKB">
        <authorList>
            <consortium name="Ensembl"/>
        </authorList>
    </citation>
    <scope>IDENTIFICATION</scope>
</reference>
<dbReference type="Gene3D" id="1.10.10.580">
    <property type="entry name" value="Structural maintenance of chromosome 1. Chain E"/>
    <property type="match status" value="1"/>
</dbReference>
<evidence type="ECO:0000313" key="3">
    <source>
        <dbReference type="Proteomes" id="UP000694421"/>
    </source>
</evidence>
<dbReference type="InterPro" id="IPR023093">
    <property type="entry name" value="ScpA-like_C"/>
</dbReference>
<keyword evidence="3" id="KW-1185">Reference proteome</keyword>
<dbReference type="OMA" id="RAPYEDI"/>
<dbReference type="Pfam" id="PF04824">
    <property type="entry name" value="Rad21_Rec8"/>
    <property type="match status" value="1"/>
</dbReference>
<dbReference type="InterPro" id="IPR039781">
    <property type="entry name" value="Rad21/Rec8-like"/>
</dbReference>
<dbReference type="PANTHER" id="PTHR12585:SF19">
    <property type="entry name" value="DOUBLE-STRAND-BREAK REPAIR PROTEIN RAD21-LIKE PROTEIN 1"/>
    <property type="match status" value="1"/>
</dbReference>
<dbReference type="PANTHER" id="PTHR12585">
    <property type="entry name" value="SCC1 / RAD21 FAMILY MEMBER"/>
    <property type="match status" value="1"/>
</dbReference>
<dbReference type="InterPro" id="IPR036390">
    <property type="entry name" value="WH_DNA-bd_sf"/>
</dbReference>
<evidence type="ECO:0000313" key="2">
    <source>
        <dbReference type="Ensembl" id="ENSSMRP00000025203.1"/>
    </source>
</evidence>
<dbReference type="GO" id="GO:0007062">
    <property type="term" value="P:sister chromatid cohesion"/>
    <property type="evidence" value="ECO:0007669"/>
    <property type="project" value="InterPro"/>
</dbReference>
<organism evidence="2 3">
    <name type="scientific">Salvator merianae</name>
    <name type="common">Argentine black and white tegu</name>
    <name type="synonym">Tupinambis merianae</name>
    <dbReference type="NCBI Taxonomy" id="96440"/>
    <lineage>
        <taxon>Eukaryota</taxon>
        <taxon>Metazoa</taxon>
        <taxon>Chordata</taxon>
        <taxon>Craniata</taxon>
        <taxon>Vertebrata</taxon>
        <taxon>Euteleostomi</taxon>
        <taxon>Lepidosauria</taxon>
        <taxon>Squamata</taxon>
        <taxon>Bifurcata</taxon>
        <taxon>Unidentata</taxon>
        <taxon>Episquamata</taxon>
        <taxon>Laterata</taxon>
        <taxon>Teiioidea</taxon>
        <taxon>Teiidae</taxon>
        <taxon>Salvator</taxon>
    </lineage>
</organism>
<dbReference type="GO" id="GO:1990414">
    <property type="term" value="P:replication-born double-strand break repair via sister chromatid exchange"/>
    <property type="evidence" value="ECO:0007669"/>
    <property type="project" value="TreeGrafter"/>
</dbReference>
<dbReference type="GeneTree" id="ENSGT01030000238871"/>
<protein>
    <recommendedName>
        <fullName evidence="1">Rad21/Rec8-like protein C-terminal eukaryotic domain-containing protein</fullName>
    </recommendedName>
</protein>
<sequence length="68" mass="7403">MPTYGLQRGSTGAQSFSFLALCKNKNTKEVVAMFYSLLVLKKQLAVQVTQAAPYADIIAMVGPKFCTI</sequence>
<dbReference type="GO" id="GO:0030893">
    <property type="term" value="C:meiotic cohesin complex"/>
    <property type="evidence" value="ECO:0007669"/>
    <property type="project" value="TreeGrafter"/>
</dbReference>
<reference evidence="2" key="2">
    <citation type="submission" date="2025-09" db="UniProtKB">
        <authorList>
            <consortium name="Ensembl"/>
        </authorList>
    </citation>
    <scope>IDENTIFICATION</scope>
</reference>
<dbReference type="SUPFAM" id="SSF46785">
    <property type="entry name" value="Winged helix' DNA-binding domain"/>
    <property type="match status" value="1"/>
</dbReference>
<proteinExistence type="predicted"/>
<evidence type="ECO:0000259" key="1">
    <source>
        <dbReference type="Pfam" id="PF04824"/>
    </source>
</evidence>
<dbReference type="Proteomes" id="UP000694421">
    <property type="component" value="Unplaced"/>
</dbReference>
<name>A0A8D0E2A0_SALMN</name>
<accession>A0A8D0E2A0</accession>
<dbReference type="InterPro" id="IPR006909">
    <property type="entry name" value="Rad21/Rec8_C_eu"/>
</dbReference>
<dbReference type="AlphaFoldDB" id="A0A8D0E2A0"/>
<dbReference type="Ensembl" id="ENSSMRT00000029516.1">
    <property type="protein sequence ID" value="ENSSMRP00000025203.1"/>
    <property type="gene ID" value="ENSSMRG00000019501.1"/>
</dbReference>